<evidence type="ECO:0000313" key="3">
    <source>
        <dbReference type="Proteomes" id="UP000299367"/>
    </source>
</evidence>
<organism evidence="2 3">
    <name type="scientific">Dolichospermum planctonicum</name>
    <dbReference type="NCBI Taxonomy" id="136072"/>
    <lineage>
        <taxon>Bacteria</taxon>
        <taxon>Bacillati</taxon>
        <taxon>Cyanobacteriota</taxon>
        <taxon>Cyanophyceae</taxon>
        <taxon>Nostocales</taxon>
        <taxon>Aphanizomenonaceae</taxon>
        <taxon>Dolichospermum</taxon>
    </lineage>
</organism>
<dbReference type="PANTHER" id="PTHR35400">
    <property type="entry name" value="SLR1083 PROTEIN"/>
    <property type="match status" value="1"/>
</dbReference>
<protein>
    <recommendedName>
        <fullName evidence="1">Putative restriction endonuclease domain-containing protein</fullName>
    </recommendedName>
</protein>
<evidence type="ECO:0000313" key="2">
    <source>
        <dbReference type="EMBL" id="GCL40635.1"/>
    </source>
</evidence>
<dbReference type="RefSeq" id="WP_137906461.1">
    <property type="nucleotide sequence ID" value="NZ_BJCF01000002.1"/>
</dbReference>
<comment type="caution">
    <text evidence="2">The sequence shown here is derived from an EMBL/GenBank/DDBJ whole genome shotgun (WGS) entry which is preliminary data.</text>
</comment>
<gene>
    <name evidence="2" type="ORF">NIES80_03230</name>
</gene>
<feature type="domain" description="Putative restriction endonuclease" evidence="1">
    <location>
        <begin position="18"/>
        <end position="181"/>
    </location>
</feature>
<reference evidence="3" key="1">
    <citation type="submission" date="2019-02" db="EMBL/GenBank/DDBJ databases">
        <title>Draft genome sequence of Dolichospermum planctonicum NIES-80.</title>
        <authorList>
            <person name="Yamaguchi H."/>
            <person name="Suzuki S."/>
            <person name="Kawachi M."/>
        </authorList>
    </citation>
    <scope>NUCLEOTIDE SEQUENCE [LARGE SCALE GENOMIC DNA]</scope>
    <source>
        <strain evidence="3">NIES-80</strain>
    </source>
</reference>
<dbReference type="OrthoDB" id="509866at2"/>
<dbReference type="PANTHER" id="PTHR35400:SF1">
    <property type="entry name" value="SLR1083 PROTEIN"/>
    <property type="match status" value="1"/>
</dbReference>
<dbReference type="InterPro" id="IPR012296">
    <property type="entry name" value="Nuclease_put_TT1808"/>
</dbReference>
<evidence type="ECO:0000259" key="1">
    <source>
        <dbReference type="Pfam" id="PF05685"/>
    </source>
</evidence>
<accession>A0A480A6H3</accession>
<dbReference type="Gene3D" id="3.90.1570.10">
    <property type="entry name" value="tt1808, chain A"/>
    <property type="match status" value="1"/>
</dbReference>
<sequence length="195" mass="22221">MTLQLAKPQVKNFRFNISQYHQMSEAGILSENDKVELINGEIIEMSPIGRRHAACVDRINRLFSNILGIKVIVRVQNPILLNNLSEPEPDIALLQTRADFYESGHPQPQDIFLLIEVADSSIEYDRDVKIPLYASSGITEVWLVDIYQQVIIVYRYPSENGYRDIQILSRGEKLSILAFPENNLFVDDILGSMVS</sequence>
<dbReference type="Pfam" id="PF05685">
    <property type="entry name" value="Uma2"/>
    <property type="match status" value="1"/>
</dbReference>
<dbReference type="CDD" id="cd06260">
    <property type="entry name" value="DUF820-like"/>
    <property type="match status" value="1"/>
</dbReference>
<dbReference type="InterPro" id="IPR008538">
    <property type="entry name" value="Uma2"/>
</dbReference>
<dbReference type="SUPFAM" id="SSF52980">
    <property type="entry name" value="Restriction endonuclease-like"/>
    <property type="match status" value="1"/>
</dbReference>
<name>A0A480A6H3_9CYAN</name>
<dbReference type="AlphaFoldDB" id="A0A480A6H3"/>
<dbReference type="EMBL" id="BJCF01000002">
    <property type="protein sequence ID" value="GCL40635.1"/>
    <property type="molecule type" value="Genomic_DNA"/>
</dbReference>
<proteinExistence type="predicted"/>
<dbReference type="InterPro" id="IPR011335">
    <property type="entry name" value="Restrct_endonuc-II-like"/>
</dbReference>
<dbReference type="Proteomes" id="UP000299367">
    <property type="component" value="Unassembled WGS sequence"/>
</dbReference>